<feature type="transmembrane region" description="Helical" evidence="1">
    <location>
        <begin position="178"/>
        <end position="201"/>
    </location>
</feature>
<evidence type="ECO:0000313" key="3">
    <source>
        <dbReference type="Proteomes" id="UP001596170"/>
    </source>
</evidence>
<keyword evidence="1" id="KW-1133">Transmembrane helix</keyword>
<dbReference type="PANTHER" id="PTHR43471">
    <property type="entry name" value="ABC TRANSPORTER PERMEASE"/>
    <property type="match status" value="1"/>
</dbReference>
<dbReference type="Pfam" id="PF12679">
    <property type="entry name" value="ABC2_membrane_2"/>
    <property type="match status" value="1"/>
</dbReference>
<feature type="transmembrane region" description="Helical" evidence="1">
    <location>
        <begin position="27"/>
        <end position="48"/>
    </location>
</feature>
<gene>
    <name evidence="2" type="ORF">ACFPYN_01720</name>
</gene>
<evidence type="ECO:0000313" key="2">
    <source>
        <dbReference type="EMBL" id="MFC6038160.1"/>
    </source>
</evidence>
<proteinExistence type="predicted"/>
<keyword evidence="3" id="KW-1185">Reference proteome</keyword>
<protein>
    <submittedName>
        <fullName evidence="2">ABC transporter permease</fullName>
    </submittedName>
</protein>
<name>A0ABW1L3B0_9BACL</name>
<organism evidence="2 3">
    <name type="scientific">Paenisporosarcina macmurdoensis</name>
    <dbReference type="NCBI Taxonomy" id="212659"/>
    <lineage>
        <taxon>Bacteria</taxon>
        <taxon>Bacillati</taxon>
        <taxon>Bacillota</taxon>
        <taxon>Bacilli</taxon>
        <taxon>Bacillales</taxon>
        <taxon>Caryophanaceae</taxon>
        <taxon>Paenisporosarcina</taxon>
    </lineage>
</organism>
<keyword evidence="1" id="KW-0812">Transmembrane</keyword>
<dbReference type="Proteomes" id="UP001596170">
    <property type="component" value="Unassembled WGS sequence"/>
</dbReference>
<keyword evidence="1" id="KW-0472">Membrane</keyword>
<feature type="transmembrane region" description="Helical" evidence="1">
    <location>
        <begin position="117"/>
        <end position="138"/>
    </location>
</feature>
<accession>A0ABW1L3B0</accession>
<dbReference type="EMBL" id="JBHSRI010000002">
    <property type="protein sequence ID" value="MFC6038160.1"/>
    <property type="molecule type" value="Genomic_DNA"/>
</dbReference>
<dbReference type="RefSeq" id="WP_377732164.1">
    <property type="nucleotide sequence ID" value="NZ_JBHSRI010000002.1"/>
</dbReference>
<sequence>MRVNVNNPVLVKEVKLRFRSLKSFTGILFYLIAMSIFVFGFIFLTTSFTGSGFFRPEESFFLFGLLTYIQLGLILFITPGLTAGTISTEREKQTLNILLTTSQSSMQIILGKLSSSIAFLVLMLIAGLPIYSLVFLFGGISPGQLGLIFLFFFLTMITVGSIGVMFSTITRKTIVAMIATYGTMIFLAGVTAFFFIIAVQVNMMGTGITTNSLPLAHFWASINPGVLIFTLLNPSTENMVSEATKIEFPVWAGYTIFYILLAVTAITISIKKLRVNMKKSK</sequence>
<reference evidence="3" key="1">
    <citation type="journal article" date="2019" name="Int. J. Syst. Evol. Microbiol.">
        <title>The Global Catalogue of Microorganisms (GCM) 10K type strain sequencing project: providing services to taxonomists for standard genome sequencing and annotation.</title>
        <authorList>
            <consortium name="The Broad Institute Genomics Platform"/>
            <consortium name="The Broad Institute Genome Sequencing Center for Infectious Disease"/>
            <person name="Wu L."/>
            <person name="Ma J."/>
        </authorList>
    </citation>
    <scope>NUCLEOTIDE SEQUENCE [LARGE SCALE GENOMIC DNA]</scope>
    <source>
        <strain evidence="3">CCUG 54527</strain>
    </source>
</reference>
<feature type="transmembrane region" description="Helical" evidence="1">
    <location>
        <begin position="145"/>
        <end position="166"/>
    </location>
</feature>
<feature type="transmembrane region" description="Helical" evidence="1">
    <location>
        <begin position="60"/>
        <end position="82"/>
    </location>
</feature>
<feature type="transmembrane region" description="Helical" evidence="1">
    <location>
        <begin position="251"/>
        <end position="270"/>
    </location>
</feature>
<comment type="caution">
    <text evidence="2">The sequence shown here is derived from an EMBL/GenBank/DDBJ whole genome shotgun (WGS) entry which is preliminary data.</text>
</comment>
<evidence type="ECO:0000256" key="1">
    <source>
        <dbReference type="SAM" id="Phobius"/>
    </source>
</evidence>